<evidence type="ECO:0000256" key="1">
    <source>
        <dbReference type="SAM" id="Phobius"/>
    </source>
</evidence>
<evidence type="ECO:0000313" key="2">
    <source>
        <dbReference type="Proteomes" id="UP000038045"/>
    </source>
</evidence>
<keyword evidence="1" id="KW-1133">Transmembrane helix</keyword>
<protein>
    <submittedName>
        <fullName evidence="3">G_PROTEIN_RECEP_F1_2 domain-containing protein</fullName>
    </submittedName>
</protein>
<sequence>MNINSERNEEGEPSIQDKIFNKYQLFAYIIVVCTYLTCFCEYLYLRLTSILLPEHFKWHQKICHKNELIIGKNAWHYSIAILIFIVVGIFKVLCFFLLTLSDPFFKKEPVINLRQQLSPKQQEFLNLKERFLKLANDTMYPTFGIYIICSIIIFLISYYLIGINDSLDINVSKVLTFVFDGLMIIYLLSFPIITIIYHPDFYCWNKDKEHQNVNERRNPILLSHVQINNSTRLRKNRSQESISKFNVPSNAVTVPTRRCSTSDIEPKKRYNPRSISTDV</sequence>
<name>A0A0N4Z1S9_PARTI</name>
<keyword evidence="1" id="KW-0812">Transmembrane</keyword>
<feature type="transmembrane region" description="Helical" evidence="1">
    <location>
        <begin position="143"/>
        <end position="162"/>
    </location>
</feature>
<dbReference type="WBParaSite" id="PTRK_0000082500.1">
    <property type="protein sequence ID" value="PTRK_0000082500.1"/>
    <property type="gene ID" value="PTRK_0000082500"/>
</dbReference>
<proteinExistence type="predicted"/>
<organism evidence="2 3">
    <name type="scientific">Parastrongyloides trichosuri</name>
    <name type="common">Possum-specific nematode worm</name>
    <dbReference type="NCBI Taxonomy" id="131310"/>
    <lineage>
        <taxon>Eukaryota</taxon>
        <taxon>Metazoa</taxon>
        <taxon>Ecdysozoa</taxon>
        <taxon>Nematoda</taxon>
        <taxon>Chromadorea</taxon>
        <taxon>Rhabditida</taxon>
        <taxon>Tylenchina</taxon>
        <taxon>Panagrolaimomorpha</taxon>
        <taxon>Strongyloidoidea</taxon>
        <taxon>Strongyloididae</taxon>
        <taxon>Parastrongyloides</taxon>
    </lineage>
</organism>
<reference evidence="3" key="1">
    <citation type="submission" date="2017-02" db="UniProtKB">
        <authorList>
            <consortium name="WormBaseParasite"/>
        </authorList>
    </citation>
    <scope>IDENTIFICATION</scope>
</reference>
<evidence type="ECO:0000313" key="3">
    <source>
        <dbReference type="WBParaSite" id="PTRK_0000082500.1"/>
    </source>
</evidence>
<feature type="transmembrane region" description="Helical" evidence="1">
    <location>
        <begin position="74"/>
        <end position="98"/>
    </location>
</feature>
<dbReference type="Proteomes" id="UP000038045">
    <property type="component" value="Unplaced"/>
</dbReference>
<feature type="transmembrane region" description="Helical" evidence="1">
    <location>
        <begin position="25"/>
        <end position="45"/>
    </location>
</feature>
<dbReference type="AlphaFoldDB" id="A0A0N4Z1S9"/>
<keyword evidence="1" id="KW-0472">Membrane</keyword>
<accession>A0A0N4Z1S9</accession>
<keyword evidence="2" id="KW-1185">Reference proteome</keyword>
<feature type="transmembrane region" description="Helical" evidence="1">
    <location>
        <begin position="174"/>
        <end position="197"/>
    </location>
</feature>